<dbReference type="Pfam" id="PF00005">
    <property type="entry name" value="ABC_tran"/>
    <property type="match status" value="2"/>
</dbReference>
<feature type="transmembrane region" description="Helical" evidence="13">
    <location>
        <begin position="20"/>
        <end position="40"/>
    </location>
</feature>
<dbReference type="FunFam" id="3.40.50.300:FF:000450">
    <property type="entry name" value="ABC transporter C family member 2"/>
    <property type="match status" value="1"/>
</dbReference>
<dbReference type="PANTHER" id="PTHR24223:SF443">
    <property type="entry name" value="MULTIDRUG-RESISTANCE LIKE PROTEIN 1, ISOFORM I"/>
    <property type="match status" value="1"/>
</dbReference>
<feature type="transmembrane region" description="Helical" evidence="13">
    <location>
        <begin position="346"/>
        <end position="365"/>
    </location>
</feature>
<organism evidence="16 17">
    <name type="scientific">Cronartium quercuum f. sp. fusiforme G11</name>
    <dbReference type="NCBI Taxonomy" id="708437"/>
    <lineage>
        <taxon>Eukaryota</taxon>
        <taxon>Fungi</taxon>
        <taxon>Dikarya</taxon>
        <taxon>Basidiomycota</taxon>
        <taxon>Pucciniomycotina</taxon>
        <taxon>Pucciniomycetes</taxon>
        <taxon>Pucciniales</taxon>
        <taxon>Coleosporiaceae</taxon>
        <taxon>Cronartium</taxon>
    </lineage>
</organism>
<evidence type="ECO:0000313" key="16">
    <source>
        <dbReference type="EMBL" id="KAG0152553.1"/>
    </source>
</evidence>
<dbReference type="SUPFAM" id="SSF90123">
    <property type="entry name" value="ABC transporter transmembrane region"/>
    <property type="match status" value="2"/>
</dbReference>
<keyword evidence="8" id="KW-0067">ATP-binding</keyword>
<comment type="similarity">
    <text evidence="2">Belongs to the ABC transporter superfamily. ABCC family. Conjugate transporter (TC 3.A.1.208) subfamily.</text>
</comment>
<dbReference type="EMBL" id="MU167208">
    <property type="protein sequence ID" value="KAG0152553.1"/>
    <property type="molecule type" value="Genomic_DNA"/>
</dbReference>
<dbReference type="SUPFAM" id="SSF52540">
    <property type="entry name" value="P-loop containing nucleoside triphosphate hydrolases"/>
    <property type="match status" value="2"/>
</dbReference>
<dbReference type="CDD" id="cd03250">
    <property type="entry name" value="ABCC_MRP_domain1"/>
    <property type="match status" value="1"/>
</dbReference>
<dbReference type="InterPro" id="IPR003593">
    <property type="entry name" value="AAA+_ATPase"/>
</dbReference>
<dbReference type="GO" id="GO:0005524">
    <property type="term" value="F:ATP binding"/>
    <property type="evidence" value="ECO:0007669"/>
    <property type="project" value="UniProtKB-KW"/>
</dbReference>
<feature type="domain" description="ABC transporter" evidence="14">
    <location>
        <begin position="1239"/>
        <end position="1479"/>
    </location>
</feature>
<feature type="transmembrane region" description="Helical" evidence="13">
    <location>
        <begin position="914"/>
        <end position="937"/>
    </location>
</feature>
<dbReference type="PROSITE" id="PS00211">
    <property type="entry name" value="ABC_TRANSPORTER_1"/>
    <property type="match status" value="2"/>
</dbReference>
<dbReference type="GO" id="GO:0140359">
    <property type="term" value="F:ABC-type transporter activity"/>
    <property type="evidence" value="ECO:0007669"/>
    <property type="project" value="InterPro"/>
</dbReference>
<feature type="transmembrane region" description="Helical" evidence="13">
    <location>
        <begin position="494"/>
        <end position="518"/>
    </location>
</feature>
<comment type="subcellular location">
    <subcellularLocation>
        <location evidence="1">Vacuole membrane</location>
        <topology evidence="1">Multi-pass membrane protein</topology>
    </subcellularLocation>
</comment>
<keyword evidence="7" id="KW-0547">Nucleotide-binding</keyword>
<dbReference type="Gene3D" id="1.20.1560.10">
    <property type="entry name" value="ABC transporter type 1, transmembrane domain"/>
    <property type="match status" value="2"/>
</dbReference>
<evidence type="ECO:0000256" key="1">
    <source>
        <dbReference type="ARBA" id="ARBA00004128"/>
    </source>
</evidence>
<feature type="transmembrane region" description="Helical" evidence="13">
    <location>
        <begin position="147"/>
        <end position="167"/>
    </location>
</feature>
<evidence type="ECO:0000256" key="11">
    <source>
        <dbReference type="ARBA" id="ARBA00023136"/>
    </source>
</evidence>
<keyword evidence="10 13" id="KW-1133">Transmembrane helix</keyword>
<feature type="compositionally biased region" description="Gly residues" evidence="12">
    <location>
        <begin position="838"/>
        <end position="849"/>
    </location>
</feature>
<feature type="transmembrane region" description="Helical" evidence="13">
    <location>
        <begin position="311"/>
        <end position="334"/>
    </location>
</feature>
<keyword evidence="9" id="KW-1278">Translocase</keyword>
<dbReference type="CDD" id="cd18595">
    <property type="entry name" value="ABC_6TM_MRP1_2_3_6_D1_like"/>
    <property type="match status" value="1"/>
</dbReference>
<comment type="caution">
    <text evidence="16">The sequence shown here is derived from an EMBL/GenBank/DDBJ whole genome shotgun (WGS) entry which is preliminary data.</text>
</comment>
<dbReference type="PANTHER" id="PTHR24223">
    <property type="entry name" value="ATP-BINDING CASSETTE SUB-FAMILY C"/>
    <property type="match status" value="1"/>
</dbReference>
<reference evidence="16" key="1">
    <citation type="submission" date="2013-11" db="EMBL/GenBank/DDBJ databases">
        <title>Genome sequence of the fusiform rust pathogen reveals effectors for host alternation and coevolution with pine.</title>
        <authorList>
            <consortium name="DOE Joint Genome Institute"/>
            <person name="Smith K."/>
            <person name="Pendleton A."/>
            <person name="Kubisiak T."/>
            <person name="Anderson C."/>
            <person name="Salamov A."/>
            <person name="Aerts A."/>
            <person name="Riley R."/>
            <person name="Clum A."/>
            <person name="Lindquist E."/>
            <person name="Ence D."/>
            <person name="Campbell M."/>
            <person name="Kronenberg Z."/>
            <person name="Feau N."/>
            <person name="Dhillon B."/>
            <person name="Hamelin R."/>
            <person name="Burleigh J."/>
            <person name="Smith J."/>
            <person name="Yandell M."/>
            <person name="Nelson C."/>
            <person name="Grigoriev I."/>
            <person name="Davis J."/>
        </authorList>
    </citation>
    <scope>NUCLEOTIDE SEQUENCE</scope>
    <source>
        <strain evidence="16">G11</strain>
    </source>
</reference>
<evidence type="ECO:0000256" key="13">
    <source>
        <dbReference type="SAM" id="Phobius"/>
    </source>
</evidence>
<feature type="transmembrane region" description="Helical" evidence="13">
    <location>
        <begin position="386"/>
        <end position="407"/>
    </location>
</feature>
<dbReference type="InterPro" id="IPR027417">
    <property type="entry name" value="P-loop_NTPase"/>
</dbReference>
<feature type="domain" description="ABC transmembrane type-1" evidence="15">
    <location>
        <begin position="928"/>
        <end position="1201"/>
    </location>
</feature>
<dbReference type="SMART" id="SM00382">
    <property type="entry name" value="AAA"/>
    <property type="match status" value="2"/>
</dbReference>
<name>A0A9P6NY95_9BASI</name>
<dbReference type="CDD" id="cd03244">
    <property type="entry name" value="ABCC_MRP_domain2"/>
    <property type="match status" value="1"/>
</dbReference>
<evidence type="ECO:0000256" key="4">
    <source>
        <dbReference type="ARBA" id="ARBA00022553"/>
    </source>
</evidence>
<evidence type="ECO:0000313" key="17">
    <source>
        <dbReference type="Proteomes" id="UP000886653"/>
    </source>
</evidence>
<gene>
    <name evidence="16" type="ORF">CROQUDRAFT_55936</name>
</gene>
<dbReference type="CDD" id="cd18603">
    <property type="entry name" value="ABC_6TM_MRP1_2_3_6_D2_like"/>
    <property type="match status" value="1"/>
</dbReference>
<feature type="region of interest" description="Disordered" evidence="12">
    <location>
        <begin position="821"/>
        <end position="856"/>
    </location>
</feature>
<evidence type="ECO:0000256" key="9">
    <source>
        <dbReference type="ARBA" id="ARBA00022967"/>
    </source>
</evidence>
<feature type="compositionally biased region" description="Low complexity" evidence="12">
    <location>
        <begin position="828"/>
        <end position="837"/>
    </location>
</feature>
<evidence type="ECO:0000256" key="12">
    <source>
        <dbReference type="SAM" id="MobiDB-lite"/>
    </source>
</evidence>
<evidence type="ECO:0000256" key="6">
    <source>
        <dbReference type="ARBA" id="ARBA00022737"/>
    </source>
</evidence>
<evidence type="ECO:0000256" key="7">
    <source>
        <dbReference type="ARBA" id="ARBA00022741"/>
    </source>
</evidence>
<feature type="transmembrane region" description="Helical" evidence="13">
    <location>
        <begin position="994"/>
        <end position="1015"/>
    </location>
</feature>
<evidence type="ECO:0000259" key="15">
    <source>
        <dbReference type="PROSITE" id="PS50929"/>
    </source>
</evidence>
<dbReference type="FunFam" id="3.40.50.300:FF:000838">
    <property type="entry name" value="ABC multidrug transporter (Eurofung)"/>
    <property type="match status" value="1"/>
</dbReference>
<proteinExistence type="inferred from homology"/>
<feature type="transmembrane region" description="Helical" evidence="13">
    <location>
        <begin position="413"/>
        <end position="433"/>
    </location>
</feature>
<keyword evidence="5 13" id="KW-0812">Transmembrane</keyword>
<keyword evidence="17" id="KW-1185">Reference proteome</keyword>
<dbReference type="Pfam" id="PF00664">
    <property type="entry name" value="ABC_membrane"/>
    <property type="match status" value="2"/>
</dbReference>
<dbReference type="GO" id="GO:0000329">
    <property type="term" value="C:fungal-type vacuole membrane"/>
    <property type="evidence" value="ECO:0007669"/>
    <property type="project" value="UniProtKB-ARBA"/>
</dbReference>
<evidence type="ECO:0000256" key="10">
    <source>
        <dbReference type="ARBA" id="ARBA00022989"/>
    </source>
</evidence>
<feature type="transmembrane region" description="Helical" evidence="13">
    <location>
        <begin position="1035"/>
        <end position="1068"/>
    </location>
</feature>
<feature type="transmembrane region" description="Helical" evidence="13">
    <location>
        <begin position="957"/>
        <end position="982"/>
    </location>
</feature>
<keyword evidence="11 13" id="KW-0472">Membrane</keyword>
<dbReference type="PROSITE" id="PS50893">
    <property type="entry name" value="ABC_TRANSPORTER_2"/>
    <property type="match status" value="2"/>
</dbReference>
<dbReference type="PROSITE" id="PS50929">
    <property type="entry name" value="ABC_TM1F"/>
    <property type="match status" value="2"/>
</dbReference>
<dbReference type="FunFam" id="1.20.1560.10:FF:000078">
    <property type="entry name" value="Unplaced genomic scaffold supercont1.1, whole genome shotgun sequence"/>
    <property type="match status" value="1"/>
</dbReference>
<dbReference type="FunFam" id="1.20.1560.10:FF:000001">
    <property type="entry name" value="ATP-binding cassette subfamily C member 1"/>
    <property type="match status" value="1"/>
</dbReference>
<feature type="domain" description="ABC transporter" evidence="14">
    <location>
        <begin position="593"/>
        <end position="816"/>
    </location>
</feature>
<dbReference type="Gene3D" id="3.40.50.300">
    <property type="entry name" value="P-loop containing nucleotide triphosphate hydrolases"/>
    <property type="match status" value="2"/>
</dbReference>
<evidence type="ECO:0000256" key="8">
    <source>
        <dbReference type="ARBA" id="ARBA00022840"/>
    </source>
</evidence>
<protein>
    <submittedName>
        <fullName evidence="16">Uncharacterized protein</fullName>
    </submittedName>
</protein>
<dbReference type="GO" id="GO:0016887">
    <property type="term" value="F:ATP hydrolysis activity"/>
    <property type="evidence" value="ECO:0007669"/>
    <property type="project" value="InterPro"/>
</dbReference>
<sequence>MMIYQDEDGSICPWIACNSLLAILSLVLSASLILSGWIELKRLSSRDLLHPPPSPRLTFKLVLVAFALLLQLVITVRVDAVVDQLEFISSLSLFWALLTAFPLHYFSHTRARRSSSELLFFYLFLLILSLPQPPFNLIPSNSNSALFIPLALRFATVLILFLAEYIGPPRTASGPIRLPTTDTDVPVFDDEECPIVYANIFSRLTFGWITPLMRLGKKQVLTEADLWRLPRADHAEALSDRLRKYWLAQLASPKPSLIIAVVRAYGVPYLTAALFKLAQDVIQFSQPQLLRRLLTFVESYRSGATAEPATTGYLIAILMFGLGLLQTFLLHQYFQRVFVTGMRIRSGLIGIIYSKALVLASSARGGRATGDIVNLMGTDVSKIQDCCSNGLVVLSGSFQLILAFLSLYEMLGWPMFGGIAVILISMPLNTLLVRIQTRIQKQIMVNKDRRTKLMSEILNNIRSIKLYTWESAFAKKMFEIRNERELRLLQKTGYMISASTTLWSFIPFLVAFAAFSLFALTSSVPLTPSLVFPAISLFQLLQFPLAVLPMVINQWVQAYVSIGRLWEFLTSPELQSESIIRKPASVDSPAIIVDAADFAWAPSSPEATLTHISLSVPRGALVAVVGRVGSGKSSLLCGLLGEMDKRAGRVELSGSIAYAAQSPWLLSATVRENILFGARYDEIAYKRVIEACALVDDLAMLSDGDETEVGERGISLSGGQKARLALARAVYARADIYFLDDVLSAVDAHVARHLFEHIIGPNGLLAGKARVLCTNAIPFCESADELILLREGQIVERGSFEAVLEHDGELRKLIEEFGKRMAAEEGETTSSSESSTTIGGGSGSSGSGSSGQQAEKDGFMRRVSIVPAAERRREALAALRNGTSSSSKKVREFQATGSVKTTVYRQYMQSCGTFAFSIYIFTIALQPVFQTATSFWLKYWSTTNVIRGEMRDVGFYLGIYALLGFLTSCVALGNGILLYAFCVIRSARKMHDGMFSAVIRASMAFFDTTPVGTILNRFSRDIFVIDEVLARVMGGFFRTVAGVVSVISVISFLLPPFLLVCVPLLWIYKQIQSYYLATSRELKRIDAVTKSPIYAMFGETLNGLVTIRAFGHQNRFVSENESRLDRNQEAYFGSIVANRWLAVRLELIGNLLIVSAAGLAVGGVVGGATLDSGLVGLLMSQALAITQSLNWLVRSATEVETNIVSCERVIEYMGIAPEGLNDKNTNLEPEPDWPTKGEVCFEGVQARYRPELDLVLKSVDFTAKPGEKVGICGRTGAGKSTITLSLFRLIELAGGRITVDGVDISTLSLTGLRSRMSIIPQDSQCFEGTLRENLDPSGIIPDDKLWEVLGSARLKAHVQTMDGGLDARIDEGGTNLSQGQRQLMCLARAMVGKGTGGRMAKVVVMDEATSAVDGKTDEEVQSVIRECFGESTVIVIAHRINTIMDCDRVIVLGEGKVIENGNPNELLKKSKKNREEGGTGGAFYGLCCQAGIKI</sequence>
<dbReference type="InterPro" id="IPR056227">
    <property type="entry name" value="TMD0_ABC"/>
</dbReference>
<keyword evidence="4" id="KW-0597">Phosphoprotein</keyword>
<dbReference type="GO" id="GO:0042592">
    <property type="term" value="P:homeostatic process"/>
    <property type="evidence" value="ECO:0007669"/>
    <property type="project" value="UniProtKB-ARBA"/>
</dbReference>
<feature type="transmembrane region" description="Helical" evidence="13">
    <location>
        <begin position="530"/>
        <end position="552"/>
    </location>
</feature>
<evidence type="ECO:0000256" key="5">
    <source>
        <dbReference type="ARBA" id="ARBA00022692"/>
    </source>
</evidence>
<keyword evidence="3" id="KW-0813">Transport</keyword>
<evidence type="ECO:0000256" key="2">
    <source>
        <dbReference type="ARBA" id="ARBA00009726"/>
    </source>
</evidence>
<evidence type="ECO:0000256" key="3">
    <source>
        <dbReference type="ARBA" id="ARBA00022448"/>
    </source>
</evidence>
<dbReference type="InterPro" id="IPR050173">
    <property type="entry name" value="ABC_transporter_C-like"/>
</dbReference>
<dbReference type="Pfam" id="PF24357">
    <property type="entry name" value="TMD0_ABC"/>
    <property type="match status" value="1"/>
</dbReference>
<feature type="transmembrane region" description="Helical" evidence="13">
    <location>
        <begin position="61"/>
        <end position="81"/>
    </location>
</feature>
<feature type="transmembrane region" description="Helical" evidence="13">
    <location>
        <begin position="1147"/>
        <end position="1168"/>
    </location>
</feature>
<dbReference type="InterPro" id="IPR036640">
    <property type="entry name" value="ABC1_TM_sf"/>
</dbReference>
<feature type="domain" description="ABC transmembrane type-1" evidence="15">
    <location>
        <begin position="270"/>
        <end position="557"/>
    </location>
</feature>
<feature type="transmembrane region" description="Helical" evidence="13">
    <location>
        <begin position="118"/>
        <end position="135"/>
    </location>
</feature>
<accession>A0A9P6NY95</accession>
<keyword evidence="6" id="KW-0677">Repeat</keyword>
<feature type="transmembrane region" description="Helical" evidence="13">
    <location>
        <begin position="87"/>
        <end position="106"/>
    </location>
</feature>
<dbReference type="InterPro" id="IPR011527">
    <property type="entry name" value="ABC1_TM_dom"/>
</dbReference>
<dbReference type="InterPro" id="IPR003439">
    <property type="entry name" value="ABC_transporter-like_ATP-bd"/>
</dbReference>
<dbReference type="Proteomes" id="UP000886653">
    <property type="component" value="Unassembled WGS sequence"/>
</dbReference>
<dbReference type="InterPro" id="IPR017871">
    <property type="entry name" value="ABC_transporter-like_CS"/>
</dbReference>
<evidence type="ECO:0000259" key="14">
    <source>
        <dbReference type="PROSITE" id="PS50893"/>
    </source>
</evidence>
<dbReference type="OrthoDB" id="6500128at2759"/>